<dbReference type="Pfam" id="PF09903">
    <property type="entry name" value="DUF2130"/>
    <property type="match status" value="1"/>
</dbReference>
<dbReference type="EMBL" id="CAESAO010000017">
    <property type="protein sequence ID" value="CAB4338070.1"/>
    <property type="molecule type" value="Genomic_DNA"/>
</dbReference>
<dbReference type="EMBL" id="CAFBPX010000114">
    <property type="protein sequence ID" value="CAB5034758.1"/>
    <property type="molecule type" value="Genomic_DNA"/>
</dbReference>
<name>A0A6J5ZCC1_9ZZZZ</name>
<protein>
    <submittedName>
        <fullName evidence="1">Unannotated protein</fullName>
    </submittedName>
</protein>
<dbReference type="AlphaFoldDB" id="A0A6J5ZCC1"/>
<evidence type="ECO:0000313" key="2">
    <source>
        <dbReference type="EMBL" id="CAB5034758.1"/>
    </source>
</evidence>
<sequence length="432" mass="46439">MSVEPITSITAEQVRLLGDQLLIDGLTVDDEATITLAREREAAGESLDALVSQAIEIGARILQREQTASDTEFVKAEFERQAHEVEQQFNESAQKVTDGFKTQIDATFDADAGLLPKLLDRHFGENSSSAVQNQVKALVEEMLRTHREALTKQFTADDESNPLIQFQKLTTEIIKQASEQQAKQLLEMNRTITEMQKTIAGSEAEAEGAEKLAEAEARGTAKGRSYEEQVAEAIAAIAQGRGDSAEAVGEKTEGGGKKGDVVVEIEAQGGPARGRIAFEAKNSRLSRNDAIATLDEARSQRSAGYAVLVVPSDAHAPAKFNPLEELHGNKIVVTFDPETDSSLVLETGYLLARARILMASPEGEEIDGVAVRQAAGRALDLLKKVSGIKSSLTAASNQILKTSETVDDLANSVREQLDEIAALTNPASSEDA</sequence>
<reference evidence="1" key="1">
    <citation type="submission" date="2020-05" db="EMBL/GenBank/DDBJ databases">
        <authorList>
            <person name="Chiriac C."/>
            <person name="Salcher M."/>
            <person name="Ghai R."/>
            <person name="Kavagutti S V."/>
        </authorList>
    </citation>
    <scope>NUCLEOTIDE SEQUENCE</scope>
</reference>
<gene>
    <name evidence="1" type="ORF">UFOPK3522_00343</name>
    <name evidence="2" type="ORF">UFOPK4175_00715</name>
</gene>
<organism evidence="1">
    <name type="scientific">freshwater metagenome</name>
    <dbReference type="NCBI Taxonomy" id="449393"/>
    <lineage>
        <taxon>unclassified sequences</taxon>
        <taxon>metagenomes</taxon>
        <taxon>ecological metagenomes</taxon>
    </lineage>
</organism>
<accession>A0A6J5ZCC1</accession>
<dbReference type="InterPro" id="IPR019219">
    <property type="entry name" value="DUF2130"/>
</dbReference>
<evidence type="ECO:0000313" key="1">
    <source>
        <dbReference type="EMBL" id="CAB4338070.1"/>
    </source>
</evidence>
<proteinExistence type="predicted"/>